<evidence type="ECO:0000313" key="2">
    <source>
        <dbReference type="EMBL" id="KAK6495067.1"/>
    </source>
</evidence>
<dbReference type="SUPFAM" id="SSF81383">
    <property type="entry name" value="F-box domain"/>
    <property type="match status" value="1"/>
</dbReference>
<organism evidence="2 3">
    <name type="scientific">Arthrobotrys musiformis</name>
    <dbReference type="NCBI Taxonomy" id="47236"/>
    <lineage>
        <taxon>Eukaryota</taxon>
        <taxon>Fungi</taxon>
        <taxon>Dikarya</taxon>
        <taxon>Ascomycota</taxon>
        <taxon>Pezizomycotina</taxon>
        <taxon>Orbiliomycetes</taxon>
        <taxon>Orbiliales</taxon>
        <taxon>Orbiliaceae</taxon>
        <taxon>Arthrobotrys</taxon>
    </lineage>
</organism>
<name>A0AAV9VS97_9PEZI</name>
<dbReference type="PROSITE" id="PS50181">
    <property type="entry name" value="FBOX"/>
    <property type="match status" value="1"/>
</dbReference>
<dbReference type="Proteomes" id="UP001370758">
    <property type="component" value="Unassembled WGS sequence"/>
</dbReference>
<reference evidence="2 3" key="1">
    <citation type="submission" date="2023-08" db="EMBL/GenBank/DDBJ databases">
        <authorList>
            <person name="Palmer J.M."/>
        </authorList>
    </citation>
    <scope>NUCLEOTIDE SEQUENCE [LARGE SCALE GENOMIC DNA]</scope>
    <source>
        <strain evidence="2 3">TWF481</strain>
    </source>
</reference>
<sequence length="335" mass="38818">MPMKDLPPDIHRRILSFLPWQSHLPASKACQFWAKLLREDQFRIKRYSGPDESGVLTHVFLSSSCIGFAAFFGDVGPNKSMAEIQFYTTEFAKKVEKSKMLRAMQKSLLAGPTNTTGGILDDPLFVQVVYQTEEEAKELAKRRALAATKRSKLKRVPKKTKSTFFNEKNSVSTRFPMSLRIGLLNYFDPIEQASDLVNVNLAEGSPNRKLTVRELLRGIAEAAAADYLGSQKLILVEFEMWRWLPNHYFGTLKPRKPRLTSQYQLLRAVHPMIQPGWRGKRARFTWKMRRLFEKAMDLPGLRTRIKTQKEKDEEKELDEKLEWLMKKHKKTPVFL</sequence>
<dbReference type="SMART" id="SM00256">
    <property type="entry name" value="FBOX"/>
    <property type="match status" value="1"/>
</dbReference>
<dbReference type="CDD" id="cd09917">
    <property type="entry name" value="F-box_SF"/>
    <property type="match status" value="1"/>
</dbReference>
<keyword evidence="3" id="KW-1185">Reference proteome</keyword>
<evidence type="ECO:0000259" key="1">
    <source>
        <dbReference type="PROSITE" id="PS50181"/>
    </source>
</evidence>
<dbReference type="InterPro" id="IPR036047">
    <property type="entry name" value="F-box-like_dom_sf"/>
</dbReference>
<proteinExistence type="predicted"/>
<comment type="caution">
    <text evidence="2">The sequence shown here is derived from an EMBL/GenBank/DDBJ whole genome shotgun (WGS) entry which is preliminary data.</text>
</comment>
<evidence type="ECO:0000313" key="3">
    <source>
        <dbReference type="Proteomes" id="UP001370758"/>
    </source>
</evidence>
<gene>
    <name evidence="2" type="ORF">TWF481_003094</name>
</gene>
<accession>A0AAV9VS97</accession>
<dbReference type="AlphaFoldDB" id="A0AAV9VS97"/>
<dbReference type="EMBL" id="JAVHJL010000013">
    <property type="protein sequence ID" value="KAK6495067.1"/>
    <property type="molecule type" value="Genomic_DNA"/>
</dbReference>
<dbReference type="InterPro" id="IPR001810">
    <property type="entry name" value="F-box_dom"/>
</dbReference>
<protein>
    <recommendedName>
        <fullName evidence="1">F-box domain-containing protein</fullName>
    </recommendedName>
</protein>
<feature type="domain" description="F-box" evidence="1">
    <location>
        <begin position="1"/>
        <end position="46"/>
    </location>
</feature>